<keyword evidence="3" id="KW-1185">Reference proteome</keyword>
<dbReference type="OrthoDB" id="2527403at2759"/>
<dbReference type="AlphaFoldDB" id="A0A8H6NJ40"/>
<name>A0A8H6NJ40_9PEZI</name>
<comment type="caution">
    <text evidence="2">The sequence shown here is derived from an EMBL/GenBank/DDBJ whole genome shotgun (WGS) entry which is preliminary data.</text>
</comment>
<dbReference type="InterPro" id="IPR018803">
    <property type="entry name" value="Ish1/Msc1-like"/>
</dbReference>
<proteinExistence type="predicted"/>
<dbReference type="Pfam" id="PF10281">
    <property type="entry name" value="Ish1"/>
    <property type="match status" value="6"/>
</dbReference>
<sequence length="558" mass="61699">MRFLSTVLTAALAAQGAVASSWFSKAAYNKWHETELERWLSDHDIPYPTPADRKDLEKLIENNWNDYVVNPYNSWDADSLQKYLKAKGIETQDAAKSSKDSLVSQVQSTWYETGDQAQNAYLSVKDWILDTWTESQLKAFCDKHDIPVPQPRKRDTILSKARSSYDTVAQKVGETASYPGNWLYETWSESDLKEWLDTHGFPAPQVTGRDKLIAAVRRNSRLAYLKAQEQAASATASAQQAYATLTNMVIDAWSDSQLKEFADKNGIPVPQGTKTNELRALIRKHRADFLNDNVAGKASSAFGAATSNVNQAASQATDRVSLAAQEAFNEAVGTWSESRLKAYLDARGIPVPQGSKTDELRALVRKNQHKAASGWTAWTFDDFSTENLKNYLSSSSDATAKKAAEKKDASRDELLSAAQSAYSSASSAGGATYASVTSYLTQATDSVKSNIFDSWSESDLKSYLDSYGVKVPQGSTVNELRAYARKQYTYFKYGTSTPSGTFLAKFEEGAKDAWNWVANQFEEGAKDAWNWVANQVGLGADAAKQKVNEGKEKVKQEL</sequence>
<gene>
    <name evidence="2" type="ORF">CMUS01_06132</name>
</gene>
<keyword evidence="1" id="KW-0732">Signal</keyword>
<accession>A0A8H6NJ40</accession>
<dbReference type="EMBL" id="WIGM01000195">
    <property type="protein sequence ID" value="KAF6834500.1"/>
    <property type="molecule type" value="Genomic_DNA"/>
</dbReference>
<feature type="chain" id="PRO_5034857414" evidence="1">
    <location>
        <begin position="20"/>
        <end position="558"/>
    </location>
</feature>
<evidence type="ECO:0000256" key="1">
    <source>
        <dbReference type="SAM" id="SignalP"/>
    </source>
</evidence>
<organism evidence="2 3">
    <name type="scientific">Colletotrichum musicola</name>
    <dbReference type="NCBI Taxonomy" id="2175873"/>
    <lineage>
        <taxon>Eukaryota</taxon>
        <taxon>Fungi</taxon>
        <taxon>Dikarya</taxon>
        <taxon>Ascomycota</taxon>
        <taxon>Pezizomycotina</taxon>
        <taxon>Sordariomycetes</taxon>
        <taxon>Hypocreomycetidae</taxon>
        <taxon>Glomerellales</taxon>
        <taxon>Glomerellaceae</taxon>
        <taxon>Colletotrichum</taxon>
        <taxon>Colletotrichum orchidearum species complex</taxon>
    </lineage>
</organism>
<evidence type="ECO:0000313" key="3">
    <source>
        <dbReference type="Proteomes" id="UP000639643"/>
    </source>
</evidence>
<feature type="signal peptide" evidence="1">
    <location>
        <begin position="1"/>
        <end position="19"/>
    </location>
</feature>
<dbReference type="Proteomes" id="UP000639643">
    <property type="component" value="Unassembled WGS sequence"/>
</dbReference>
<reference evidence="2" key="1">
    <citation type="journal article" date="2020" name="Phytopathology">
        <title>Genome Sequence Resources of Colletotrichum truncatum, C. plurivorum, C. musicola, and C. sojae: Four Species Pathogenic to Soybean (Glycine max).</title>
        <authorList>
            <person name="Rogerio F."/>
            <person name="Boufleur T.R."/>
            <person name="Ciampi-Guillardi M."/>
            <person name="Sukno S.A."/>
            <person name="Thon M.R."/>
            <person name="Massola Junior N.S."/>
            <person name="Baroncelli R."/>
        </authorList>
    </citation>
    <scope>NUCLEOTIDE SEQUENCE</scope>
    <source>
        <strain evidence="2">LFN0074</strain>
    </source>
</reference>
<evidence type="ECO:0000313" key="2">
    <source>
        <dbReference type="EMBL" id="KAF6834500.1"/>
    </source>
</evidence>
<protein>
    <submittedName>
        <fullName evidence="2">Stress response protein</fullName>
    </submittedName>
</protein>